<reference evidence="3" key="1">
    <citation type="submission" date="2017-09" db="EMBL/GenBank/DDBJ databases">
        <title>Depth-based differentiation of microbial function through sediment-hosted aquifers and enrichment of novel symbionts in the deep terrestrial subsurface.</title>
        <authorList>
            <person name="Probst A.J."/>
            <person name="Ladd B."/>
            <person name="Jarett J.K."/>
            <person name="Geller-Mcgrath D.E."/>
            <person name="Sieber C.M.K."/>
            <person name="Emerson J.B."/>
            <person name="Anantharaman K."/>
            <person name="Thomas B.C."/>
            <person name="Malmstrom R."/>
            <person name="Stieglmeier M."/>
            <person name="Klingl A."/>
            <person name="Woyke T."/>
            <person name="Ryan C.M."/>
            <person name="Banfield J.F."/>
        </authorList>
    </citation>
    <scope>NUCLEOTIDE SEQUENCE [LARGE SCALE GENOMIC DNA]</scope>
</reference>
<dbReference type="NCBIfam" id="TIGR01076">
    <property type="entry name" value="sortase_fam"/>
    <property type="match status" value="1"/>
</dbReference>
<gene>
    <name evidence="2" type="ORF">COT51_00205</name>
</gene>
<dbReference type="GO" id="GO:0016787">
    <property type="term" value="F:hydrolase activity"/>
    <property type="evidence" value="ECO:0007669"/>
    <property type="project" value="UniProtKB-KW"/>
</dbReference>
<proteinExistence type="predicted"/>
<protein>
    <recommendedName>
        <fullName evidence="4">Sortase</fullName>
    </recommendedName>
</protein>
<evidence type="ECO:0008006" key="4">
    <source>
        <dbReference type="Google" id="ProtNLM"/>
    </source>
</evidence>
<accession>A0A2H0XAG6</accession>
<dbReference type="Proteomes" id="UP000231098">
    <property type="component" value="Unassembled WGS sequence"/>
</dbReference>
<evidence type="ECO:0000256" key="1">
    <source>
        <dbReference type="ARBA" id="ARBA00022801"/>
    </source>
</evidence>
<dbReference type="Pfam" id="PF04203">
    <property type="entry name" value="Sortase"/>
    <property type="match status" value="1"/>
</dbReference>
<name>A0A2H0XAG6_UNCKA</name>
<dbReference type="SUPFAM" id="SSF63817">
    <property type="entry name" value="Sortase"/>
    <property type="match status" value="1"/>
</dbReference>
<sequence>MFKPYRFEKKGMSFSARPEVVPPLAGALPNPPRKIFVSKEIIKESFSAIFIFLGVGILSNQVIIPSLNIHDEIYEFADAGVILGIETEEREIIKEEDFTFSELSKDFLPEVKIERALPEIFYLSVPKLGIDKAEVSTNSGDLKPDKMIGHYKGSGIPGESGNVFLYGHSVLPWFFNPKNPMTVFSTLPDLTVGDKISVFFEAKEYIYKVESLKTVNPNEVNPLWKPEGGGKYITLMTCVPPGLKTKRLLVVAKED</sequence>
<dbReference type="AlphaFoldDB" id="A0A2H0XAG6"/>
<dbReference type="EMBL" id="PEYV01000003">
    <property type="protein sequence ID" value="PIS21923.1"/>
    <property type="molecule type" value="Genomic_DNA"/>
</dbReference>
<dbReference type="InterPro" id="IPR023365">
    <property type="entry name" value="Sortase_dom-sf"/>
</dbReference>
<dbReference type="Gene3D" id="2.40.260.10">
    <property type="entry name" value="Sortase"/>
    <property type="match status" value="1"/>
</dbReference>
<organism evidence="2 3">
    <name type="scientific">candidate division WWE3 bacterium CG08_land_8_20_14_0_20_41_15</name>
    <dbReference type="NCBI Taxonomy" id="1975086"/>
    <lineage>
        <taxon>Bacteria</taxon>
        <taxon>Katanobacteria</taxon>
    </lineage>
</organism>
<evidence type="ECO:0000313" key="2">
    <source>
        <dbReference type="EMBL" id="PIS21923.1"/>
    </source>
</evidence>
<evidence type="ECO:0000313" key="3">
    <source>
        <dbReference type="Proteomes" id="UP000231098"/>
    </source>
</evidence>
<dbReference type="CDD" id="cd00004">
    <property type="entry name" value="Sortase"/>
    <property type="match status" value="1"/>
</dbReference>
<dbReference type="InterPro" id="IPR005754">
    <property type="entry name" value="Sortase"/>
</dbReference>
<comment type="caution">
    <text evidence="2">The sequence shown here is derived from an EMBL/GenBank/DDBJ whole genome shotgun (WGS) entry which is preliminary data.</text>
</comment>
<keyword evidence="1" id="KW-0378">Hydrolase</keyword>